<feature type="domain" description="DUF4097" evidence="1">
    <location>
        <begin position="15"/>
        <end position="258"/>
    </location>
</feature>
<dbReference type="EMBL" id="FNNQ01000009">
    <property type="protein sequence ID" value="SDX03346.1"/>
    <property type="molecule type" value="Genomic_DNA"/>
</dbReference>
<dbReference type="Pfam" id="PF13349">
    <property type="entry name" value="DUF4097"/>
    <property type="match status" value="1"/>
</dbReference>
<accession>A0A1H2YDU6</accession>
<proteinExistence type="predicted"/>
<dbReference type="InterPro" id="IPR025164">
    <property type="entry name" value="Toastrack_DUF4097"/>
</dbReference>
<organism evidence="2 3">
    <name type="scientific">Marininema mesophilum</name>
    <dbReference type="NCBI Taxonomy" id="1048340"/>
    <lineage>
        <taxon>Bacteria</taxon>
        <taxon>Bacillati</taxon>
        <taxon>Bacillota</taxon>
        <taxon>Bacilli</taxon>
        <taxon>Bacillales</taxon>
        <taxon>Thermoactinomycetaceae</taxon>
        <taxon>Marininema</taxon>
    </lineage>
</organism>
<protein>
    <submittedName>
        <fullName evidence="2">Putative adhesin</fullName>
    </submittedName>
</protein>
<evidence type="ECO:0000313" key="2">
    <source>
        <dbReference type="EMBL" id="SDX03346.1"/>
    </source>
</evidence>
<dbReference type="OrthoDB" id="2588856at2"/>
<keyword evidence="3" id="KW-1185">Reference proteome</keyword>
<sequence>MKRTQTLTAAISEVEEIQIILPRGDMLIYHEEREDVEVTLIGNHQTQLTMEQKGKELHVEVTRKRFLQWISRSAPKMEVRIPQAYSHRLSVEIRAGRFNYQGLAEAEGISLSELKLRLEAGDIRINHLHTNNLTQRVVAGTVNVHKVRAKKMELSITAGTAYVSQCTGGLDANITTGSLHAGWSELTEPIKARVMTGEIFFDLPEGSTYRLDAKTRIGHVYFGSEMTDGPQDDRKEVNISQGVDGLPVALKVDVGTIHVA</sequence>
<evidence type="ECO:0000259" key="1">
    <source>
        <dbReference type="Pfam" id="PF13349"/>
    </source>
</evidence>
<dbReference type="Proteomes" id="UP000198534">
    <property type="component" value="Unassembled WGS sequence"/>
</dbReference>
<name>A0A1H2YDU6_9BACL</name>
<dbReference type="STRING" id="1048340.SAMN05444487_10941"/>
<dbReference type="Gene3D" id="2.160.20.120">
    <property type="match status" value="1"/>
</dbReference>
<gene>
    <name evidence="2" type="ORF">SAMN05444487_10941</name>
</gene>
<dbReference type="RefSeq" id="WP_143035032.1">
    <property type="nucleotide sequence ID" value="NZ_FNNQ01000009.1"/>
</dbReference>
<reference evidence="2 3" key="1">
    <citation type="submission" date="2016-10" db="EMBL/GenBank/DDBJ databases">
        <authorList>
            <person name="de Groot N.N."/>
        </authorList>
    </citation>
    <scope>NUCLEOTIDE SEQUENCE [LARGE SCALE GENOMIC DNA]</scope>
    <source>
        <strain evidence="2 3">DSM 45610</strain>
    </source>
</reference>
<evidence type="ECO:0000313" key="3">
    <source>
        <dbReference type="Proteomes" id="UP000198534"/>
    </source>
</evidence>
<dbReference type="AlphaFoldDB" id="A0A1H2YDU6"/>